<protein>
    <submittedName>
        <fullName evidence="2">Uncharacterized protein</fullName>
    </submittedName>
</protein>
<proteinExistence type="predicted"/>
<name>A0A974HF24_XENLA</name>
<reference evidence="3" key="1">
    <citation type="journal article" date="2016" name="Nature">
        <title>Genome evolution in the allotetraploid frog Xenopus laevis.</title>
        <authorList>
            <person name="Session A.M."/>
            <person name="Uno Y."/>
            <person name="Kwon T."/>
            <person name="Chapman J.A."/>
            <person name="Toyoda A."/>
            <person name="Takahashi S."/>
            <person name="Fukui A."/>
            <person name="Hikosaka A."/>
            <person name="Suzuki A."/>
            <person name="Kondo M."/>
            <person name="van Heeringen S.J."/>
            <person name="Quigley I."/>
            <person name="Heinz S."/>
            <person name="Ogino H."/>
            <person name="Ochi H."/>
            <person name="Hellsten U."/>
            <person name="Lyons J.B."/>
            <person name="Simakov O."/>
            <person name="Putnam N."/>
            <person name="Stites J."/>
            <person name="Kuroki Y."/>
            <person name="Tanaka T."/>
            <person name="Michiue T."/>
            <person name="Watanabe M."/>
            <person name="Bogdanovic O."/>
            <person name="Lister R."/>
            <person name="Georgiou G."/>
            <person name="Paranjpe S.S."/>
            <person name="van Kruijsbergen I."/>
            <person name="Shu S."/>
            <person name="Carlson J."/>
            <person name="Kinoshita T."/>
            <person name="Ohta Y."/>
            <person name="Mawaribuchi S."/>
            <person name="Jenkins J."/>
            <person name="Grimwood J."/>
            <person name="Schmutz J."/>
            <person name="Mitros T."/>
            <person name="Mozaffari S.V."/>
            <person name="Suzuki Y."/>
            <person name="Haramoto Y."/>
            <person name="Yamamoto T.S."/>
            <person name="Takagi C."/>
            <person name="Heald R."/>
            <person name="Miller K."/>
            <person name="Haudenschild C."/>
            <person name="Kitzman J."/>
            <person name="Nakayama T."/>
            <person name="Izutsu Y."/>
            <person name="Robert J."/>
            <person name="Fortriede J."/>
            <person name="Burns K."/>
            <person name="Lotay V."/>
            <person name="Karimi K."/>
            <person name="Yasuoka Y."/>
            <person name="Dichmann D.S."/>
            <person name="Flajnik M.F."/>
            <person name="Houston D.W."/>
            <person name="Shendure J."/>
            <person name="DuPasquier L."/>
            <person name="Vize P.D."/>
            <person name="Zorn A.M."/>
            <person name="Ito M."/>
            <person name="Marcotte E.M."/>
            <person name="Wallingford J.B."/>
            <person name="Ito Y."/>
            <person name="Asashima M."/>
            <person name="Ueno N."/>
            <person name="Matsuda Y."/>
            <person name="Veenstra G.J."/>
            <person name="Fujiyama A."/>
            <person name="Harland R.M."/>
            <person name="Taira M."/>
            <person name="Rokhsar D.S."/>
        </authorList>
    </citation>
    <scope>NUCLEOTIDE SEQUENCE [LARGE SCALE GENOMIC DNA]</scope>
    <source>
        <strain evidence="3">J</strain>
    </source>
</reference>
<evidence type="ECO:0000256" key="1">
    <source>
        <dbReference type="SAM" id="MobiDB-lite"/>
    </source>
</evidence>
<feature type="region of interest" description="Disordered" evidence="1">
    <location>
        <begin position="62"/>
        <end position="88"/>
    </location>
</feature>
<accession>A0A974HF24</accession>
<gene>
    <name evidence="2" type="ORF">XELAEV_18030724mg</name>
</gene>
<sequence>MPYPLTPCVPATPLLYGTDTHSLPFTTVSTAALAKPNETTNTKAADQLKLFIRHRARLTQCKNREAGRARGPEEHQHWGQRRTETHEAAAPRKETQCSGCCVRSNACLLGILVAHSLICTNKTIERQGGRGQTAGHTGNLIASPDTSSPEPGCSYTLLPIGGSIGL</sequence>
<evidence type="ECO:0000313" key="2">
    <source>
        <dbReference type="EMBL" id="OCT75543.1"/>
    </source>
</evidence>
<dbReference type="Proteomes" id="UP000694892">
    <property type="component" value="Chromosome 6L"/>
</dbReference>
<organism evidence="2 3">
    <name type="scientific">Xenopus laevis</name>
    <name type="common">African clawed frog</name>
    <dbReference type="NCBI Taxonomy" id="8355"/>
    <lineage>
        <taxon>Eukaryota</taxon>
        <taxon>Metazoa</taxon>
        <taxon>Chordata</taxon>
        <taxon>Craniata</taxon>
        <taxon>Vertebrata</taxon>
        <taxon>Euteleostomi</taxon>
        <taxon>Amphibia</taxon>
        <taxon>Batrachia</taxon>
        <taxon>Anura</taxon>
        <taxon>Pipoidea</taxon>
        <taxon>Pipidae</taxon>
        <taxon>Xenopodinae</taxon>
        <taxon>Xenopus</taxon>
        <taxon>Xenopus</taxon>
    </lineage>
</organism>
<dbReference type="EMBL" id="CM004476">
    <property type="protein sequence ID" value="OCT75543.1"/>
    <property type="molecule type" value="Genomic_DNA"/>
</dbReference>
<evidence type="ECO:0000313" key="3">
    <source>
        <dbReference type="Proteomes" id="UP000694892"/>
    </source>
</evidence>
<dbReference type="AlphaFoldDB" id="A0A974HF24"/>